<proteinExistence type="inferred from homology"/>
<dbReference type="Proteomes" id="UP000515237">
    <property type="component" value="Chromosome"/>
</dbReference>
<keyword evidence="1 4" id="KW-0560">Oxidoreductase</keyword>
<dbReference type="PANTHER" id="PTHR43774:SF1">
    <property type="entry name" value="PEPTIDE METHIONINE SULFOXIDE REDUCTASE MSRA 2"/>
    <property type="match status" value="1"/>
</dbReference>
<comment type="function">
    <text evidence="4">Has an important function as a repair enzyme for proteins that have been inactivated by oxidation. Catalyzes the reversible oxidation-reduction of methionine sulfoxide in proteins to methionine.</text>
</comment>
<dbReference type="SUPFAM" id="SSF55068">
    <property type="entry name" value="Peptide methionine sulfoxide reductase"/>
    <property type="match status" value="1"/>
</dbReference>
<evidence type="ECO:0000256" key="4">
    <source>
        <dbReference type="HAMAP-Rule" id="MF_01401"/>
    </source>
</evidence>
<dbReference type="EC" id="1.8.4.11" evidence="4"/>
<dbReference type="RefSeq" id="WP_185273544.1">
    <property type="nucleotide sequence ID" value="NZ_CP055156.1"/>
</dbReference>
<feature type="active site" evidence="4">
    <location>
        <position position="54"/>
    </location>
</feature>
<accession>A0A7G7G6I2</accession>
<dbReference type="PROSITE" id="PS51257">
    <property type="entry name" value="PROKAR_LIPOPROTEIN"/>
    <property type="match status" value="1"/>
</dbReference>
<dbReference type="PANTHER" id="PTHR43774">
    <property type="entry name" value="PEPTIDE METHIONINE SULFOXIDE REDUCTASE"/>
    <property type="match status" value="1"/>
</dbReference>
<evidence type="ECO:0000313" key="8">
    <source>
        <dbReference type="Proteomes" id="UP000515237"/>
    </source>
</evidence>
<dbReference type="AlphaFoldDB" id="A0A7G7G6I2"/>
<keyword evidence="8" id="KW-1185">Reference proteome</keyword>
<evidence type="ECO:0000256" key="3">
    <source>
        <dbReference type="ARBA" id="ARBA00048782"/>
    </source>
</evidence>
<dbReference type="EMBL" id="CP055156">
    <property type="protein sequence ID" value="QNF32766.1"/>
    <property type="molecule type" value="Genomic_DNA"/>
</dbReference>
<evidence type="ECO:0000256" key="5">
    <source>
        <dbReference type="SAM" id="SignalP"/>
    </source>
</evidence>
<dbReference type="InterPro" id="IPR036509">
    <property type="entry name" value="Met_Sox_Rdtase_MsrA_sf"/>
</dbReference>
<feature type="chain" id="PRO_5028973200" description="Peptide methionine sulfoxide reductase MsrA" evidence="5">
    <location>
        <begin position="23"/>
        <end position="228"/>
    </location>
</feature>
<dbReference type="HAMAP" id="MF_01401">
    <property type="entry name" value="MsrA"/>
    <property type="match status" value="1"/>
</dbReference>
<sequence length="228" mass="25925">MNRMFVNLFAVLLIALQSCTEAKTKPITTPPLPPLSAAEVKARGFELATFAGGCFWCTEAVFERLRGVDRVISGYSGGPEKNPTYEQVGAGETGHAESIQIYYDPKQVTYPELLEVFFVTHDPTTLNRQGPDIGKQYRSAIFYHNEEQKQQALAYVKELEAKKAFRNPIVTQIQAYKMFYPAEDYHQDYYEHNPENPYVQSVTAPKVHKFEKQFRDKLKTTALKASAK</sequence>
<name>A0A7G7G6I2_9BACT</name>
<comment type="similarity">
    <text evidence="4">Belongs to the MsrA Met sulfoxide reductase family.</text>
</comment>
<dbReference type="Pfam" id="PF01625">
    <property type="entry name" value="PMSR"/>
    <property type="match status" value="1"/>
</dbReference>
<evidence type="ECO:0000256" key="2">
    <source>
        <dbReference type="ARBA" id="ARBA00047806"/>
    </source>
</evidence>
<comment type="catalytic activity">
    <reaction evidence="3 4">
        <text>[thioredoxin]-disulfide + L-methionine + H2O = L-methionine (S)-S-oxide + [thioredoxin]-dithiol</text>
        <dbReference type="Rhea" id="RHEA:19993"/>
        <dbReference type="Rhea" id="RHEA-COMP:10698"/>
        <dbReference type="Rhea" id="RHEA-COMP:10700"/>
        <dbReference type="ChEBI" id="CHEBI:15377"/>
        <dbReference type="ChEBI" id="CHEBI:29950"/>
        <dbReference type="ChEBI" id="CHEBI:50058"/>
        <dbReference type="ChEBI" id="CHEBI:57844"/>
        <dbReference type="ChEBI" id="CHEBI:58772"/>
        <dbReference type="EC" id="1.8.4.11"/>
    </reaction>
</comment>
<evidence type="ECO:0000259" key="6">
    <source>
        <dbReference type="Pfam" id="PF01625"/>
    </source>
</evidence>
<dbReference type="InterPro" id="IPR002569">
    <property type="entry name" value="Met_Sox_Rdtase_MsrA_dom"/>
</dbReference>
<dbReference type="GO" id="GO:0008113">
    <property type="term" value="F:peptide-methionine (S)-S-oxide reductase activity"/>
    <property type="evidence" value="ECO:0007669"/>
    <property type="project" value="UniProtKB-UniRule"/>
</dbReference>
<dbReference type="NCBIfam" id="TIGR00401">
    <property type="entry name" value="msrA"/>
    <property type="match status" value="1"/>
</dbReference>
<reference evidence="7 8" key="1">
    <citation type="journal article" date="2018" name="Int. J. Syst. Evol. Microbiol.">
        <title>Adhaeribacter swui sp. nov., isolated from wet mud.</title>
        <authorList>
            <person name="Kim D.U."/>
            <person name="Kim K.W."/>
            <person name="Kang M.S."/>
            <person name="Kim J.Y."/>
            <person name="Jang J.H."/>
            <person name="Kim M.K."/>
        </authorList>
    </citation>
    <scope>NUCLEOTIDE SEQUENCE [LARGE SCALE GENOMIC DNA]</scope>
    <source>
        <strain evidence="7 8">KCTC 52873</strain>
    </source>
</reference>
<feature type="domain" description="Peptide methionine sulphoxide reductase MsrA" evidence="6">
    <location>
        <begin position="48"/>
        <end position="199"/>
    </location>
</feature>
<protein>
    <recommendedName>
        <fullName evidence="4">Peptide methionine sulfoxide reductase MsrA</fullName>
        <shortName evidence="4">Protein-methionine-S-oxide reductase</shortName>
        <ecNumber evidence="4">1.8.4.11</ecNumber>
    </recommendedName>
    <alternativeName>
        <fullName evidence="4">Peptide-methionine (S)-S-oxide reductase</fullName>
        <shortName evidence="4">Peptide Met(O) reductase</shortName>
    </alternativeName>
</protein>
<evidence type="ECO:0000313" key="7">
    <source>
        <dbReference type="EMBL" id="QNF32766.1"/>
    </source>
</evidence>
<dbReference type="Gene3D" id="3.30.1060.10">
    <property type="entry name" value="Peptide methionine sulphoxide reductase MsrA"/>
    <property type="match status" value="1"/>
</dbReference>
<organism evidence="7 8">
    <name type="scientific">Adhaeribacter swui</name>
    <dbReference type="NCBI Taxonomy" id="2086471"/>
    <lineage>
        <taxon>Bacteria</taxon>
        <taxon>Pseudomonadati</taxon>
        <taxon>Bacteroidota</taxon>
        <taxon>Cytophagia</taxon>
        <taxon>Cytophagales</taxon>
        <taxon>Hymenobacteraceae</taxon>
        <taxon>Adhaeribacter</taxon>
    </lineage>
</organism>
<dbReference type="KEGG" id="aswu:HUW51_08485"/>
<keyword evidence="5" id="KW-0732">Signal</keyword>
<feature type="signal peptide" evidence="5">
    <location>
        <begin position="1"/>
        <end position="22"/>
    </location>
</feature>
<gene>
    <name evidence="4 7" type="primary">msrA</name>
    <name evidence="7" type="ORF">HUW51_08485</name>
</gene>
<comment type="catalytic activity">
    <reaction evidence="2 4">
        <text>L-methionyl-[protein] + [thioredoxin]-disulfide + H2O = L-methionyl-(S)-S-oxide-[protein] + [thioredoxin]-dithiol</text>
        <dbReference type="Rhea" id="RHEA:14217"/>
        <dbReference type="Rhea" id="RHEA-COMP:10698"/>
        <dbReference type="Rhea" id="RHEA-COMP:10700"/>
        <dbReference type="Rhea" id="RHEA-COMP:12313"/>
        <dbReference type="Rhea" id="RHEA-COMP:12315"/>
        <dbReference type="ChEBI" id="CHEBI:15377"/>
        <dbReference type="ChEBI" id="CHEBI:16044"/>
        <dbReference type="ChEBI" id="CHEBI:29950"/>
        <dbReference type="ChEBI" id="CHEBI:44120"/>
        <dbReference type="ChEBI" id="CHEBI:50058"/>
        <dbReference type="EC" id="1.8.4.11"/>
    </reaction>
</comment>
<evidence type="ECO:0000256" key="1">
    <source>
        <dbReference type="ARBA" id="ARBA00023002"/>
    </source>
</evidence>